<evidence type="ECO:0000256" key="1">
    <source>
        <dbReference type="SAM" id="Phobius"/>
    </source>
</evidence>
<dbReference type="EMBL" id="JBJQND010000007">
    <property type="protein sequence ID" value="KAL3871501.1"/>
    <property type="molecule type" value="Genomic_DNA"/>
</dbReference>
<comment type="caution">
    <text evidence="2">The sequence shown here is derived from an EMBL/GenBank/DDBJ whole genome shotgun (WGS) entry which is preliminary data.</text>
</comment>
<reference evidence="2 3" key="1">
    <citation type="submission" date="2024-11" db="EMBL/GenBank/DDBJ databases">
        <title>Chromosome-level genome assembly of the freshwater bivalve Anodonta woodiana.</title>
        <authorList>
            <person name="Chen X."/>
        </authorList>
    </citation>
    <scope>NUCLEOTIDE SEQUENCE [LARGE SCALE GENOMIC DNA]</scope>
    <source>
        <strain evidence="2">MN2024</strain>
        <tissue evidence="2">Gills</tissue>
    </source>
</reference>
<evidence type="ECO:0000313" key="3">
    <source>
        <dbReference type="Proteomes" id="UP001634394"/>
    </source>
</evidence>
<dbReference type="Proteomes" id="UP001634394">
    <property type="component" value="Unassembled WGS sequence"/>
</dbReference>
<keyword evidence="1" id="KW-0472">Membrane</keyword>
<evidence type="ECO:0000313" key="2">
    <source>
        <dbReference type="EMBL" id="KAL3871501.1"/>
    </source>
</evidence>
<accession>A0ABD3WD32</accession>
<feature type="non-terminal residue" evidence="2">
    <location>
        <position position="82"/>
    </location>
</feature>
<name>A0ABD3WD32_SINWO</name>
<gene>
    <name evidence="2" type="ORF">ACJMK2_039495</name>
</gene>
<keyword evidence="1" id="KW-0812">Transmembrane</keyword>
<dbReference type="AlphaFoldDB" id="A0ABD3WD32"/>
<sequence length="82" mass="9366">MPYMKRLYSKHEHISLGLTTVLLVICYCSCGLVYIADKTFTSKYMDGDVIYTDNDNTSKFIHCVSICIKNCKHSCPLISFTE</sequence>
<feature type="transmembrane region" description="Helical" evidence="1">
    <location>
        <begin position="14"/>
        <end position="35"/>
    </location>
</feature>
<protein>
    <submittedName>
        <fullName evidence="2">Uncharacterized protein</fullName>
    </submittedName>
</protein>
<keyword evidence="3" id="KW-1185">Reference proteome</keyword>
<proteinExistence type="predicted"/>
<organism evidence="2 3">
    <name type="scientific">Sinanodonta woodiana</name>
    <name type="common">Chinese pond mussel</name>
    <name type="synonym">Anodonta woodiana</name>
    <dbReference type="NCBI Taxonomy" id="1069815"/>
    <lineage>
        <taxon>Eukaryota</taxon>
        <taxon>Metazoa</taxon>
        <taxon>Spiralia</taxon>
        <taxon>Lophotrochozoa</taxon>
        <taxon>Mollusca</taxon>
        <taxon>Bivalvia</taxon>
        <taxon>Autobranchia</taxon>
        <taxon>Heteroconchia</taxon>
        <taxon>Palaeoheterodonta</taxon>
        <taxon>Unionida</taxon>
        <taxon>Unionoidea</taxon>
        <taxon>Unionidae</taxon>
        <taxon>Unioninae</taxon>
        <taxon>Sinanodonta</taxon>
    </lineage>
</organism>
<keyword evidence="1" id="KW-1133">Transmembrane helix</keyword>